<dbReference type="InterPro" id="IPR017932">
    <property type="entry name" value="GATase_2_dom"/>
</dbReference>
<name>A0A099KXX8_COLPS</name>
<dbReference type="Pfam" id="PF13537">
    <property type="entry name" value="GATase_7"/>
    <property type="match status" value="1"/>
</dbReference>
<dbReference type="SUPFAM" id="SSF52402">
    <property type="entry name" value="Adenine nucleotide alpha hydrolases-like"/>
    <property type="match status" value="1"/>
</dbReference>
<evidence type="ECO:0000256" key="6">
    <source>
        <dbReference type="ARBA" id="ARBA00022962"/>
    </source>
</evidence>
<protein>
    <recommendedName>
        <fullName evidence="3">asparagine synthase (glutamine-hydrolyzing)</fullName>
        <ecNumber evidence="3">6.3.5.4</ecNumber>
    </recommendedName>
</protein>
<dbReference type="PROSITE" id="PS51278">
    <property type="entry name" value="GATASE_TYPE_2"/>
    <property type="match status" value="1"/>
</dbReference>
<evidence type="ECO:0000256" key="10">
    <source>
        <dbReference type="PIRSR" id="PIRSR001589-3"/>
    </source>
</evidence>
<dbReference type="SUPFAM" id="SSF56235">
    <property type="entry name" value="N-terminal nucleophile aminohydrolases (Ntn hydrolases)"/>
    <property type="match status" value="1"/>
</dbReference>
<keyword evidence="8" id="KW-0028">Amino-acid biosynthesis</keyword>
<evidence type="ECO:0000256" key="1">
    <source>
        <dbReference type="ARBA" id="ARBA00005187"/>
    </source>
</evidence>
<dbReference type="PIRSF" id="PIRSF001589">
    <property type="entry name" value="Asn_synthetase_glu-h"/>
    <property type="match status" value="1"/>
</dbReference>
<dbReference type="InterPro" id="IPR006426">
    <property type="entry name" value="Asn_synth_AEB"/>
</dbReference>
<evidence type="ECO:0000256" key="8">
    <source>
        <dbReference type="PIRSR" id="PIRSR001589-1"/>
    </source>
</evidence>
<dbReference type="CDD" id="cd01991">
    <property type="entry name" value="Asn_synthase_B_C"/>
    <property type="match status" value="1"/>
</dbReference>
<dbReference type="InterPro" id="IPR017539">
    <property type="entry name" value="XrtA_amidotfase"/>
</dbReference>
<accession>A0A099KXX8</accession>
<keyword evidence="12" id="KW-0436">Ligase</keyword>
<keyword evidence="8" id="KW-0061">Asparagine biosynthesis</keyword>
<dbReference type="InterPro" id="IPR014729">
    <property type="entry name" value="Rossmann-like_a/b/a_fold"/>
</dbReference>
<dbReference type="NCBIfam" id="TIGR03108">
    <property type="entry name" value="eps_aminotran_1"/>
    <property type="match status" value="1"/>
</dbReference>
<keyword evidence="4 9" id="KW-0547">Nucleotide-binding</keyword>
<feature type="binding site" evidence="9">
    <location>
        <position position="311"/>
    </location>
    <ligand>
        <name>ATP</name>
        <dbReference type="ChEBI" id="CHEBI:30616"/>
    </ligand>
</feature>
<reference evidence="12 13" key="1">
    <citation type="submission" date="2014-08" db="EMBL/GenBank/DDBJ databases">
        <title>Genomic and Phenotypic Diversity of Colwellia psychrerythraea strains from Disparate Marine Basins.</title>
        <authorList>
            <person name="Techtmann S.M."/>
            <person name="Stelling S.C."/>
            <person name="Utturkar S.M."/>
            <person name="Alshibli N."/>
            <person name="Harris A."/>
            <person name="Brown S.D."/>
            <person name="Hazen T.C."/>
        </authorList>
    </citation>
    <scope>NUCLEOTIDE SEQUENCE [LARGE SCALE GENOMIC DNA]</scope>
    <source>
        <strain evidence="12 13">ND2E</strain>
    </source>
</reference>
<dbReference type="PANTHER" id="PTHR43284:SF1">
    <property type="entry name" value="ASPARAGINE SYNTHETASE"/>
    <property type="match status" value="1"/>
</dbReference>
<comment type="similarity">
    <text evidence="2">Belongs to the asparagine synthetase family.</text>
</comment>
<feature type="binding site" evidence="9">
    <location>
        <begin position="383"/>
        <end position="384"/>
    </location>
    <ligand>
        <name>ATP</name>
        <dbReference type="ChEBI" id="CHEBI:30616"/>
    </ligand>
</feature>
<keyword evidence="12" id="KW-0808">Transferase</keyword>
<feature type="domain" description="Glutamine amidotransferase type-2" evidence="11">
    <location>
        <begin position="2"/>
        <end position="226"/>
    </location>
</feature>
<dbReference type="InterPro" id="IPR029055">
    <property type="entry name" value="Ntn_hydrolases_N"/>
</dbReference>
<dbReference type="InterPro" id="IPR033738">
    <property type="entry name" value="AsnB_N"/>
</dbReference>
<evidence type="ECO:0000256" key="9">
    <source>
        <dbReference type="PIRSR" id="PIRSR001589-2"/>
    </source>
</evidence>
<evidence type="ECO:0000256" key="5">
    <source>
        <dbReference type="ARBA" id="ARBA00022840"/>
    </source>
</evidence>
<gene>
    <name evidence="12" type="ORF">ND2E_1901</name>
</gene>
<dbReference type="GO" id="GO:0005829">
    <property type="term" value="C:cytosol"/>
    <property type="evidence" value="ECO:0007669"/>
    <property type="project" value="TreeGrafter"/>
</dbReference>
<feature type="active site" description="For GATase activity" evidence="8">
    <location>
        <position position="2"/>
    </location>
</feature>
<keyword evidence="6 8" id="KW-0315">Glutamine amidotransferase</keyword>
<dbReference type="GO" id="GO:0006529">
    <property type="term" value="P:asparagine biosynthetic process"/>
    <property type="evidence" value="ECO:0007669"/>
    <property type="project" value="UniProtKB-KW"/>
</dbReference>
<evidence type="ECO:0000256" key="3">
    <source>
        <dbReference type="ARBA" id="ARBA00012737"/>
    </source>
</evidence>
<dbReference type="EMBL" id="JQED01000005">
    <property type="protein sequence ID" value="KGJ94712.1"/>
    <property type="molecule type" value="Genomic_DNA"/>
</dbReference>
<dbReference type="OrthoDB" id="9763290at2"/>
<organism evidence="12 13">
    <name type="scientific">Colwellia psychrerythraea</name>
    <name type="common">Vibrio psychroerythus</name>
    <dbReference type="NCBI Taxonomy" id="28229"/>
    <lineage>
        <taxon>Bacteria</taxon>
        <taxon>Pseudomonadati</taxon>
        <taxon>Pseudomonadota</taxon>
        <taxon>Gammaproteobacteria</taxon>
        <taxon>Alteromonadales</taxon>
        <taxon>Colwelliaceae</taxon>
        <taxon>Colwellia</taxon>
    </lineage>
</organism>
<sequence length="651" mass="73454">MCGITGFIHFSPANTADGSLNSSVNGSVVDQQLLSQMNQAQFHRGPDEGGEYLDEHVALGHRRLSIIDLSSGQQPMASDDGEYVLIFNGEVYNFKQTRVELEALGHIFHNHSDTEVILHAYMQWGPACVDKLQGMFTFAIWHKTQQSLFISRDRLGIKPLFYTMIDGTLYFASELKSITLIPGLSKKIDAKAIEQYFALGYAAEPHTIYQEVAKLPPGHNLTINVGDKAPKIEQYWDVSYAQQVEMAEEDYLEAMVEQFKGAVDSHMNADVPLGSFLSGGVDSSAVVAMMSQLSNDKSDDAAKKAVTTCSIGFDVKDYNETDFARMVAKDYKTDHQEQIVASDDFELVDLLAGLYDEPYADSSAMPTYRVCQLAREKVTVCLSGDGADELLAGYRRYGLMMNEEKVRSILPYAVRKPLFGTLGKLYPKLDWAPQFLRAKTTFQSLAMDTAEGYFHGVSLLNDAQRKALFSDELYQELKGYTALEVFREHQGNFDGNDPLSLIQYLDIKTYLVGDILTKVDRASMAHSLEVRVPFLDHKFVEWTAKIPTELKIKNGCGKYILKKAMEPHLPHDVLYRKKMGFRVPLSDWFRGPLKQKLRDALLSEQMKNSGLFNMKTIEKWLNDHQSGRKEYSAPLWTLLMFASFYKQAEEV</sequence>
<dbReference type="Pfam" id="PF00733">
    <property type="entry name" value="Asn_synthase"/>
    <property type="match status" value="1"/>
</dbReference>
<dbReference type="GO" id="GO:0005524">
    <property type="term" value="F:ATP binding"/>
    <property type="evidence" value="ECO:0007669"/>
    <property type="project" value="UniProtKB-KW"/>
</dbReference>
<evidence type="ECO:0000256" key="7">
    <source>
        <dbReference type="ARBA" id="ARBA00048741"/>
    </source>
</evidence>
<comment type="caution">
    <text evidence="12">The sequence shown here is derived from an EMBL/GenBank/DDBJ whole genome shotgun (WGS) entry which is preliminary data.</text>
</comment>
<keyword evidence="5 9" id="KW-0067">ATP-binding</keyword>
<dbReference type="InterPro" id="IPR051786">
    <property type="entry name" value="ASN_synthetase/amidase"/>
</dbReference>
<dbReference type="Gene3D" id="3.60.20.10">
    <property type="entry name" value="Glutamine Phosphoribosylpyrophosphate, subunit 1, domain 1"/>
    <property type="match status" value="1"/>
</dbReference>
<dbReference type="NCBIfam" id="TIGR01536">
    <property type="entry name" value="asn_synth_AEB"/>
    <property type="match status" value="1"/>
</dbReference>
<feature type="binding site" evidence="9">
    <location>
        <position position="113"/>
    </location>
    <ligand>
        <name>L-glutamine</name>
        <dbReference type="ChEBI" id="CHEBI:58359"/>
    </ligand>
</feature>
<comment type="pathway">
    <text evidence="1">Amino-acid biosynthesis; L-asparagine biosynthesis; L-asparagine from L-aspartate (L-Gln route): step 1/1.</text>
</comment>
<dbReference type="PANTHER" id="PTHR43284">
    <property type="entry name" value="ASPARAGINE SYNTHETASE (GLUTAMINE-HYDROLYZING)"/>
    <property type="match status" value="1"/>
</dbReference>
<dbReference type="Gene3D" id="3.40.50.620">
    <property type="entry name" value="HUPs"/>
    <property type="match status" value="1"/>
</dbReference>
<feature type="site" description="Important for beta-aspartyl-AMP intermediate formation" evidence="10">
    <location>
        <position position="385"/>
    </location>
</feature>
<evidence type="ECO:0000313" key="13">
    <source>
        <dbReference type="Proteomes" id="UP000029843"/>
    </source>
</evidence>
<evidence type="ECO:0000256" key="2">
    <source>
        <dbReference type="ARBA" id="ARBA00005752"/>
    </source>
</evidence>
<evidence type="ECO:0000259" key="11">
    <source>
        <dbReference type="PROSITE" id="PS51278"/>
    </source>
</evidence>
<dbReference type="CDD" id="cd00712">
    <property type="entry name" value="AsnB"/>
    <property type="match status" value="1"/>
</dbReference>
<dbReference type="PATRIC" id="fig|28229.4.peg.920"/>
<dbReference type="EC" id="6.3.5.4" evidence="3"/>
<dbReference type="GO" id="GO:0004066">
    <property type="term" value="F:asparagine synthase (glutamine-hydrolyzing) activity"/>
    <property type="evidence" value="ECO:0007669"/>
    <property type="project" value="UniProtKB-EC"/>
</dbReference>
<dbReference type="AlphaFoldDB" id="A0A099KXX8"/>
<evidence type="ECO:0000313" key="12">
    <source>
        <dbReference type="EMBL" id="KGJ94712.1"/>
    </source>
</evidence>
<dbReference type="RefSeq" id="WP_033092626.1">
    <property type="nucleotide sequence ID" value="NZ_JQED01000005.1"/>
</dbReference>
<dbReference type="Proteomes" id="UP000029843">
    <property type="component" value="Unassembled WGS sequence"/>
</dbReference>
<dbReference type="GO" id="GO:0016740">
    <property type="term" value="F:transferase activity"/>
    <property type="evidence" value="ECO:0007669"/>
    <property type="project" value="UniProtKB-KW"/>
</dbReference>
<proteinExistence type="inferred from homology"/>
<comment type="catalytic activity">
    <reaction evidence="7">
        <text>L-aspartate + L-glutamine + ATP + H2O = L-asparagine + L-glutamate + AMP + diphosphate + H(+)</text>
        <dbReference type="Rhea" id="RHEA:12228"/>
        <dbReference type="ChEBI" id="CHEBI:15377"/>
        <dbReference type="ChEBI" id="CHEBI:15378"/>
        <dbReference type="ChEBI" id="CHEBI:29985"/>
        <dbReference type="ChEBI" id="CHEBI:29991"/>
        <dbReference type="ChEBI" id="CHEBI:30616"/>
        <dbReference type="ChEBI" id="CHEBI:33019"/>
        <dbReference type="ChEBI" id="CHEBI:58048"/>
        <dbReference type="ChEBI" id="CHEBI:58359"/>
        <dbReference type="ChEBI" id="CHEBI:456215"/>
        <dbReference type="EC" id="6.3.5.4"/>
    </reaction>
</comment>
<evidence type="ECO:0000256" key="4">
    <source>
        <dbReference type="ARBA" id="ARBA00022741"/>
    </source>
</evidence>
<dbReference type="InterPro" id="IPR001962">
    <property type="entry name" value="Asn_synthase"/>
</dbReference>